<feature type="binding site" evidence="5">
    <location>
        <position position="219"/>
    </location>
    <ligand>
        <name>ATP</name>
        <dbReference type="ChEBI" id="CHEBI:30616"/>
    </ligand>
</feature>
<evidence type="ECO:0000256" key="4">
    <source>
        <dbReference type="ARBA" id="ARBA00022840"/>
    </source>
</evidence>
<dbReference type="EMBL" id="BMQS01000007">
    <property type="protein sequence ID" value="GGT93580.1"/>
    <property type="molecule type" value="Genomic_DNA"/>
</dbReference>
<dbReference type="OrthoDB" id="195574at2157"/>
<dbReference type="PANTHER" id="PTHR10763">
    <property type="entry name" value="CELL DIVISION CONTROL PROTEIN 6-RELATED"/>
    <property type="match status" value="1"/>
</dbReference>
<feature type="domain" description="Cdc6 C-terminal" evidence="6">
    <location>
        <begin position="319"/>
        <end position="403"/>
    </location>
</feature>
<organism evidence="7 8">
    <name type="scientific">Sulfodiicoccus acidiphilus</name>
    <dbReference type="NCBI Taxonomy" id="1670455"/>
    <lineage>
        <taxon>Archaea</taxon>
        <taxon>Thermoproteota</taxon>
        <taxon>Thermoprotei</taxon>
        <taxon>Sulfolobales</taxon>
        <taxon>Sulfolobaceae</taxon>
        <taxon>Sulfodiicoccus</taxon>
    </lineage>
</organism>
<dbReference type="RefSeq" id="WP_188848435.1">
    <property type="nucleotide sequence ID" value="NZ_BMQS01000007.1"/>
</dbReference>
<evidence type="ECO:0000256" key="1">
    <source>
        <dbReference type="ARBA" id="ARBA00006184"/>
    </source>
</evidence>
<dbReference type="Proteomes" id="UP000616143">
    <property type="component" value="Unassembled WGS sequence"/>
</dbReference>
<evidence type="ECO:0000256" key="2">
    <source>
        <dbReference type="ARBA" id="ARBA00022705"/>
    </source>
</evidence>
<dbReference type="SUPFAM" id="SSF52540">
    <property type="entry name" value="P-loop containing nucleoside triphosphate hydrolases"/>
    <property type="match status" value="1"/>
</dbReference>
<comment type="function">
    <text evidence="5">Involved in regulation of DNA replication.</text>
</comment>
<dbReference type="GO" id="GO:0051301">
    <property type="term" value="P:cell division"/>
    <property type="evidence" value="ECO:0007669"/>
    <property type="project" value="UniProtKB-KW"/>
</dbReference>
<dbReference type="Pfam" id="PF13401">
    <property type="entry name" value="AAA_22"/>
    <property type="match status" value="1"/>
</dbReference>
<dbReference type="Gene3D" id="3.40.50.300">
    <property type="entry name" value="P-loop containing nucleotide triphosphate hydrolases"/>
    <property type="match status" value="1"/>
</dbReference>
<keyword evidence="7" id="KW-0132">Cell division</keyword>
<dbReference type="HAMAP" id="MF_01407">
    <property type="entry name" value="ORC1_type_DNA_replic_protein"/>
    <property type="match status" value="1"/>
</dbReference>
<name>A0A830H1X2_9CREN</name>
<dbReference type="Pfam" id="PF09079">
    <property type="entry name" value="WHD_Cdc6"/>
    <property type="match status" value="1"/>
</dbReference>
<reference evidence="7" key="2">
    <citation type="submission" date="2020-09" db="EMBL/GenBank/DDBJ databases">
        <authorList>
            <person name="Sun Q."/>
            <person name="Ohkuma M."/>
        </authorList>
    </citation>
    <scope>NUCLEOTIDE SEQUENCE</scope>
    <source>
        <strain evidence="7">JCM 31740</strain>
    </source>
</reference>
<comment type="similarity">
    <text evidence="1 5">Belongs to the CDC6/cdc18 family.</text>
</comment>
<dbReference type="InterPro" id="IPR049945">
    <property type="entry name" value="AAA_22"/>
</dbReference>
<dbReference type="Pfam" id="PF22703">
    <property type="entry name" value="Cdc6_lid"/>
    <property type="match status" value="1"/>
</dbReference>
<reference evidence="7" key="1">
    <citation type="journal article" date="2014" name="Int. J. Syst. Evol. Microbiol.">
        <title>Complete genome sequence of Corynebacterium casei LMG S-19264T (=DSM 44701T), isolated from a smear-ripened cheese.</title>
        <authorList>
            <consortium name="US DOE Joint Genome Institute (JGI-PGF)"/>
            <person name="Walter F."/>
            <person name="Albersmeier A."/>
            <person name="Kalinowski J."/>
            <person name="Ruckert C."/>
        </authorList>
    </citation>
    <scope>NUCLEOTIDE SEQUENCE</scope>
    <source>
        <strain evidence="7">JCM 31740</strain>
    </source>
</reference>
<dbReference type="NCBIfam" id="TIGR02928">
    <property type="entry name" value="orc1/cdc6 family replication initiation protein"/>
    <property type="match status" value="1"/>
</dbReference>
<dbReference type="InterPro" id="IPR036390">
    <property type="entry name" value="WH_DNA-bd_sf"/>
</dbReference>
<dbReference type="NCBIfam" id="NF001623">
    <property type="entry name" value="PRK00411.1-1"/>
    <property type="match status" value="1"/>
</dbReference>
<keyword evidence="7" id="KW-0131">Cell cycle</keyword>
<evidence type="ECO:0000313" key="8">
    <source>
        <dbReference type="Proteomes" id="UP000616143"/>
    </source>
</evidence>
<protein>
    <recommendedName>
        <fullName evidence="5">ORC1-type DNA replication protein</fullName>
    </recommendedName>
</protein>
<dbReference type="SUPFAM" id="SSF46785">
    <property type="entry name" value="Winged helix' DNA-binding domain"/>
    <property type="match status" value="1"/>
</dbReference>
<keyword evidence="4 5" id="KW-0067">ATP-binding</keyword>
<feature type="binding site" evidence="5">
    <location>
        <position position="231"/>
    </location>
    <ligand>
        <name>ATP</name>
        <dbReference type="ChEBI" id="CHEBI:30616"/>
    </ligand>
</feature>
<dbReference type="CDD" id="cd18139">
    <property type="entry name" value="HLD_clamp_RarA"/>
    <property type="match status" value="1"/>
</dbReference>
<dbReference type="PANTHER" id="PTHR10763:SF31">
    <property type="entry name" value="ORC1-TYPE DNA REPLICATION PROTEIN 2"/>
    <property type="match status" value="1"/>
</dbReference>
<gene>
    <name evidence="7" type="ORF">GCM10007116_09120</name>
</gene>
<dbReference type="AlphaFoldDB" id="A0A830H1X2"/>
<dbReference type="InterPro" id="IPR050311">
    <property type="entry name" value="ORC1/CDC6"/>
</dbReference>
<dbReference type="GO" id="GO:0005524">
    <property type="term" value="F:ATP binding"/>
    <property type="evidence" value="ECO:0007669"/>
    <property type="project" value="UniProtKB-UniRule"/>
</dbReference>
<accession>A0A830H1X2</accession>
<dbReference type="Gene3D" id="1.10.8.60">
    <property type="match status" value="1"/>
</dbReference>
<keyword evidence="3 5" id="KW-0547">Nucleotide-binding</keyword>
<evidence type="ECO:0000256" key="5">
    <source>
        <dbReference type="HAMAP-Rule" id="MF_01407"/>
    </source>
</evidence>
<dbReference type="InterPro" id="IPR055237">
    <property type="entry name" value="Cdc6_lid"/>
</dbReference>
<dbReference type="CDD" id="cd08768">
    <property type="entry name" value="Cdc6_C"/>
    <property type="match status" value="1"/>
</dbReference>
<dbReference type="InterPro" id="IPR027417">
    <property type="entry name" value="P-loop_NTPase"/>
</dbReference>
<evidence type="ECO:0000256" key="3">
    <source>
        <dbReference type="ARBA" id="ARBA00022741"/>
    </source>
</evidence>
<feature type="binding site" evidence="5">
    <location>
        <begin position="73"/>
        <end position="77"/>
    </location>
    <ligand>
        <name>ATP</name>
        <dbReference type="ChEBI" id="CHEBI:30616"/>
    </ligand>
</feature>
<dbReference type="InterPro" id="IPR014277">
    <property type="entry name" value="Orc1/Cdc6_arc"/>
</dbReference>
<dbReference type="InterPro" id="IPR036388">
    <property type="entry name" value="WH-like_DNA-bd_sf"/>
</dbReference>
<dbReference type="GO" id="GO:0006260">
    <property type="term" value="P:DNA replication"/>
    <property type="evidence" value="ECO:0007669"/>
    <property type="project" value="UniProtKB-UniRule"/>
</dbReference>
<dbReference type="SMART" id="SM01074">
    <property type="entry name" value="Cdc6_C"/>
    <property type="match status" value="1"/>
</dbReference>
<evidence type="ECO:0000313" key="7">
    <source>
        <dbReference type="EMBL" id="GGT93580.1"/>
    </source>
</evidence>
<sequence>MEESSQSPRDILSESASGLSVFKDRSKLSPDHVPSRLPFREQKLRELGVSFKGLIESPGSSSMRALIVGKTGTGKTVTARVFGREFRELARSRDVKLEYVHVNCYRQRTLYMITSEIAGTLRLPIPMRGFSSQEVFRAINDYLEKRNMHLIITLDEFDYLINSAPLGEVYFLVRLYDEIAASVKRINYIFIVRDWSTVNVLDKSLRDHVVRNVVEFKPYTASELYAILEDRTKEAFHEGTVPPEALELISEMHGYDKGGMGNARLAIEVLELAGDIADKGGHQMITREIVREANARANPESTVVSESISSLELHELITLYAVVKLSESRRGEYFTMGEVEEEYASVCRSVGEEPRKHTQFYEYVRKMRLMGILDTKQSGRGMRGRTTLVALNVPHSKELKMAIESRMGLASRP</sequence>
<dbReference type="Gene3D" id="1.10.10.10">
    <property type="entry name" value="Winged helix-like DNA-binding domain superfamily/Winged helix DNA-binding domain"/>
    <property type="match status" value="1"/>
</dbReference>
<keyword evidence="2 5" id="KW-0235">DNA replication</keyword>
<evidence type="ECO:0000259" key="6">
    <source>
        <dbReference type="SMART" id="SM01074"/>
    </source>
</evidence>
<comment type="caution">
    <text evidence="7">The sequence shown here is derived from an EMBL/GenBank/DDBJ whole genome shotgun (WGS) entry which is preliminary data.</text>
</comment>
<dbReference type="InterPro" id="IPR015163">
    <property type="entry name" value="Cdc6_C"/>
</dbReference>
<dbReference type="GO" id="GO:0016887">
    <property type="term" value="F:ATP hydrolysis activity"/>
    <property type="evidence" value="ECO:0007669"/>
    <property type="project" value="InterPro"/>
</dbReference>
<proteinExistence type="inferred from homology"/>